<keyword evidence="4" id="KW-0597">Phosphoprotein</keyword>
<evidence type="ECO:0000256" key="4">
    <source>
        <dbReference type="ARBA" id="ARBA00022553"/>
    </source>
</evidence>
<evidence type="ECO:0000313" key="11">
    <source>
        <dbReference type="Proteomes" id="UP001145021"/>
    </source>
</evidence>
<keyword evidence="6" id="KW-0539">Nucleus</keyword>
<name>A0A9W7XNG3_9FUNG</name>
<dbReference type="InterPro" id="IPR041178">
    <property type="entry name" value="RPA43_OB"/>
</dbReference>
<evidence type="ECO:0000256" key="7">
    <source>
        <dbReference type="SAM" id="MobiDB-lite"/>
    </source>
</evidence>
<protein>
    <recommendedName>
        <fullName evidence="12">RPA43 OB domain-containing protein</fullName>
    </recommendedName>
</protein>
<reference evidence="10" key="1">
    <citation type="submission" date="2022-07" db="EMBL/GenBank/DDBJ databases">
        <title>Phylogenomic reconstructions and comparative analyses of Kickxellomycotina fungi.</title>
        <authorList>
            <person name="Reynolds N.K."/>
            <person name="Stajich J.E."/>
            <person name="Barry K."/>
            <person name="Grigoriev I.V."/>
            <person name="Crous P."/>
            <person name="Smith M.E."/>
        </authorList>
    </citation>
    <scope>NUCLEOTIDE SEQUENCE</scope>
    <source>
        <strain evidence="10">NBRC 105413</strain>
    </source>
</reference>
<evidence type="ECO:0000256" key="6">
    <source>
        <dbReference type="ARBA" id="ARBA00023242"/>
    </source>
</evidence>
<comment type="similarity">
    <text evidence="2">Belongs to the eukaryotic RPA43 RNA polymerase subunit family.</text>
</comment>
<sequence length="275" mass="30047">MGEKRKSGDKTVSSKKSKAHKQSKKSKNPSSQESSASLPIPYPESVDSSSFVECTTRLTVTLAPVYSRDFMAGVHETLNNMLLRFVPQIRGVVLSYSKVKVLTDSALISNDSPYGQLEISARLMLWRPISGMTLEGVINVQSPDHIGMLLWDTFNASIPASFIPKDKYEWRPFSDEEIASRVVPISQKDESEETTDNDDNNSIDQAISKEGSEYSDAEQSDAAAVPLDISGNKYGSGEWVFKGTSQSIGANGALEFVVVDVIRANEVLSVTGALR</sequence>
<dbReference type="InterPro" id="IPR036898">
    <property type="entry name" value="RNA_pol_Rpb7-like_N_sf"/>
</dbReference>
<feature type="region of interest" description="Disordered" evidence="7">
    <location>
        <begin position="1"/>
        <end position="39"/>
    </location>
</feature>
<dbReference type="GO" id="GO:0006362">
    <property type="term" value="P:transcription elongation by RNA polymerase I"/>
    <property type="evidence" value="ECO:0007669"/>
    <property type="project" value="TreeGrafter"/>
</dbReference>
<proteinExistence type="inferred from homology"/>
<dbReference type="Gene3D" id="3.30.1490.120">
    <property type="entry name" value="RNA polymerase Rpb7-like, N-terminal domain"/>
    <property type="match status" value="1"/>
</dbReference>
<gene>
    <name evidence="10" type="ORF">LPJ64_002255</name>
</gene>
<feature type="domain" description="RNA polymerase Rpb7-like N-terminal" evidence="8">
    <location>
        <begin position="58"/>
        <end position="111"/>
    </location>
</feature>
<dbReference type="PANTHER" id="PTHR12709">
    <property type="entry name" value="DNA-DIRECTED RNA POLYMERASE II, III"/>
    <property type="match status" value="1"/>
</dbReference>
<evidence type="ECO:0000259" key="9">
    <source>
        <dbReference type="Pfam" id="PF17875"/>
    </source>
</evidence>
<feature type="compositionally biased region" description="Basic residues" evidence="7">
    <location>
        <begin position="13"/>
        <end position="27"/>
    </location>
</feature>
<comment type="subcellular location">
    <subcellularLocation>
        <location evidence="1">Nucleus</location>
        <location evidence="1">Nucleolus</location>
    </subcellularLocation>
</comment>
<dbReference type="Gene3D" id="2.40.50.1060">
    <property type="match status" value="1"/>
</dbReference>
<evidence type="ECO:0000256" key="2">
    <source>
        <dbReference type="ARBA" id="ARBA00005930"/>
    </source>
</evidence>
<keyword evidence="5" id="KW-0804">Transcription</keyword>
<feature type="region of interest" description="Disordered" evidence="7">
    <location>
        <begin position="181"/>
        <end position="204"/>
    </location>
</feature>
<dbReference type="Pfam" id="PF03876">
    <property type="entry name" value="SHS2_Rpb7-N"/>
    <property type="match status" value="1"/>
</dbReference>
<dbReference type="EMBL" id="JANBOH010000069">
    <property type="protein sequence ID" value="KAJ1646236.1"/>
    <property type="molecule type" value="Genomic_DNA"/>
</dbReference>
<evidence type="ECO:0000259" key="8">
    <source>
        <dbReference type="Pfam" id="PF03876"/>
    </source>
</evidence>
<organism evidence="10 11">
    <name type="scientific">Coemansia asiatica</name>
    <dbReference type="NCBI Taxonomy" id="1052880"/>
    <lineage>
        <taxon>Eukaryota</taxon>
        <taxon>Fungi</taxon>
        <taxon>Fungi incertae sedis</taxon>
        <taxon>Zoopagomycota</taxon>
        <taxon>Kickxellomycotina</taxon>
        <taxon>Kickxellomycetes</taxon>
        <taxon>Kickxellales</taxon>
        <taxon>Kickxellaceae</taxon>
        <taxon>Coemansia</taxon>
    </lineage>
</organism>
<dbReference type="GO" id="GO:0005736">
    <property type="term" value="C:RNA polymerase I complex"/>
    <property type="evidence" value="ECO:0007669"/>
    <property type="project" value="TreeGrafter"/>
</dbReference>
<feature type="domain" description="RPA43 OB" evidence="9">
    <location>
        <begin position="128"/>
        <end position="274"/>
    </location>
</feature>
<dbReference type="AlphaFoldDB" id="A0A9W7XNG3"/>
<feature type="compositionally biased region" description="Acidic residues" evidence="7">
    <location>
        <begin position="190"/>
        <end position="201"/>
    </location>
</feature>
<dbReference type="GO" id="GO:0006352">
    <property type="term" value="P:DNA-templated transcription initiation"/>
    <property type="evidence" value="ECO:0007669"/>
    <property type="project" value="InterPro"/>
</dbReference>
<keyword evidence="11" id="KW-1185">Reference proteome</keyword>
<evidence type="ECO:0000256" key="3">
    <source>
        <dbReference type="ARBA" id="ARBA00022478"/>
    </source>
</evidence>
<dbReference type="PANTHER" id="PTHR12709:SF5">
    <property type="entry name" value="DNA-DIRECTED RNA POLYMERASE I SUBUNIT RPA43"/>
    <property type="match status" value="1"/>
</dbReference>
<evidence type="ECO:0000256" key="1">
    <source>
        <dbReference type="ARBA" id="ARBA00004604"/>
    </source>
</evidence>
<evidence type="ECO:0000256" key="5">
    <source>
        <dbReference type="ARBA" id="ARBA00023163"/>
    </source>
</evidence>
<dbReference type="InterPro" id="IPR005576">
    <property type="entry name" value="Rpb7-like_N"/>
</dbReference>
<accession>A0A9W7XNG3</accession>
<feature type="compositionally biased region" description="Low complexity" evidence="7">
    <location>
        <begin position="28"/>
        <end position="37"/>
    </location>
</feature>
<dbReference type="Pfam" id="PF17875">
    <property type="entry name" value="RPA43_OB"/>
    <property type="match status" value="1"/>
</dbReference>
<dbReference type="Proteomes" id="UP001145021">
    <property type="component" value="Unassembled WGS sequence"/>
</dbReference>
<keyword evidence="3" id="KW-0240">DNA-directed RNA polymerase</keyword>
<dbReference type="InterPro" id="IPR045113">
    <property type="entry name" value="Rpb7-like"/>
</dbReference>
<comment type="caution">
    <text evidence="10">The sequence shown here is derived from an EMBL/GenBank/DDBJ whole genome shotgun (WGS) entry which is preliminary data.</text>
</comment>
<evidence type="ECO:0000313" key="10">
    <source>
        <dbReference type="EMBL" id="KAJ1646236.1"/>
    </source>
</evidence>
<evidence type="ECO:0008006" key="12">
    <source>
        <dbReference type="Google" id="ProtNLM"/>
    </source>
</evidence>